<evidence type="ECO:0000256" key="1">
    <source>
        <dbReference type="SAM" id="MobiDB-lite"/>
    </source>
</evidence>
<reference evidence="2" key="1">
    <citation type="submission" date="2021-07" db="EMBL/GenBank/DDBJ databases">
        <title>Genome Resource of American Ginseng Black Spot Pathogen Alternaria panax.</title>
        <authorList>
            <person name="Qiu C."/>
            <person name="Wang W."/>
            <person name="Liu Z."/>
        </authorList>
    </citation>
    <scope>NUCLEOTIDE SEQUENCE</scope>
    <source>
        <strain evidence="2">BNCC115425</strain>
    </source>
</reference>
<gene>
    <name evidence="2" type="ORF">G6011_01509</name>
</gene>
<dbReference type="Proteomes" id="UP001199106">
    <property type="component" value="Unassembled WGS sequence"/>
</dbReference>
<name>A0AAD4NVW4_9PLEO</name>
<dbReference type="AlphaFoldDB" id="A0AAD4NVW4"/>
<proteinExistence type="predicted"/>
<keyword evidence="3" id="KW-1185">Reference proteome</keyword>
<protein>
    <submittedName>
        <fullName evidence="2">Uncharacterized protein</fullName>
    </submittedName>
</protein>
<organism evidence="2 3">
    <name type="scientific">Alternaria panax</name>
    <dbReference type="NCBI Taxonomy" id="48097"/>
    <lineage>
        <taxon>Eukaryota</taxon>
        <taxon>Fungi</taxon>
        <taxon>Dikarya</taxon>
        <taxon>Ascomycota</taxon>
        <taxon>Pezizomycotina</taxon>
        <taxon>Dothideomycetes</taxon>
        <taxon>Pleosporomycetidae</taxon>
        <taxon>Pleosporales</taxon>
        <taxon>Pleosporineae</taxon>
        <taxon>Pleosporaceae</taxon>
        <taxon>Alternaria</taxon>
        <taxon>Alternaria sect. Panax</taxon>
    </lineage>
</organism>
<sequence>MAPTRAPKKSTFKAPSTGAIRQGAQQSRRRTTEEEVELKNSGEANSPDDDEDTAHEEAEASQNNSDGPLEHLMAKMVDDQRKRYDMSKEDVGRTYHKHCETVEQSINTVFDAHEEQASTAHQAQLKRLQELFDQKASIETAMRNQLTSLQKIFDAHSCDLETVVDRRLREMK</sequence>
<feature type="compositionally biased region" description="Basic residues" evidence="1">
    <location>
        <begin position="1"/>
        <end position="11"/>
    </location>
</feature>
<evidence type="ECO:0000313" key="3">
    <source>
        <dbReference type="Proteomes" id="UP001199106"/>
    </source>
</evidence>
<dbReference type="EMBL" id="JAANER010000001">
    <property type="protein sequence ID" value="KAG9196388.1"/>
    <property type="molecule type" value="Genomic_DNA"/>
</dbReference>
<accession>A0AAD4NVW4</accession>
<feature type="region of interest" description="Disordered" evidence="1">
    <location>
        <begin position="1"/>
        <end position="72"/>
    </location>
</feature>
<feature type="compositionally biased region" description="Basic and acidic residues" evidence="1">
    <location>
        <begin position="30"/>
        <end position="40"/>
    </location>
</feature>
<evidence type="ECO:0000313" key="2">
    <source>
        <dbReference type="EMBL" id="KAG9196388.1"/>
    </source>
</evidence>
<comment type="caution">
    <text evidence="2">The sequence shown here is derived from an EMBL/GenBank/DDBJ whole genome shotgun (WGS) entry which is preliminary data.</text>
</comment>